<feature type="non-terminal residue" evidence="12">
    <location>
        <position position="333"/>
    </location>
</feature>
<evidence type="ECO:0000256" key="10">
    <source>
        <dbReference type="SAM" id="Phobius"/>
    </source>
</evidence>
<keyword evidence="5" id="KW-0552">Olfaction</keyword>
<evidence type="ECO:0000256" key="6">
    <source>
        <dbReference type="ARBA" id="ARBA00022989"/>
    </source>
</evidence>
<keyword evidence="8" id="KW-0675">Receptor</keyword>
<dbReference type="PANTHER" id="PTHR21137:SF35">
    <property type="entry name" value="ODORANT RECEPTOR 19A-RELATED"/>
    <property type="match status" value="1"/>
</dbReference>
<accession>A0A6J1QV50</accession>
<evidence type="ECO:0000256" key="9">
    <source>
        <dbReference type="ARBA" id="ARBA00023224"/>
    </source>
</evidence>
<keyword evidence="11" id="KW-1185">Reference proteome</keyword>
<feature type="transmembrane region" description="Helical" evidence="10">
    <location>
        <begin position="266"/>
        <end position="284"/>
    </location>
</feature>
<evidence type="ECO:0000256" key="2">
    <source>
        <dbReference type="ARBA" id="ARBA00022475"/>
    </source>
</evidence>
<evidence type="ECO:0000313" key="12">
    <source>
        <dbReference type="RefSeq" id="XP_024886464.1"/>
    </source>
</evidence>
<dbReference type="GO" id="GO:0004984">
    <property type="term" value="F:olfactory receptor activity"/>
    <property type="evidence" value="ECO:0007669"/>
    <property type="project" value="InterPro"/>
</dbReference>
<keyword evidence="2" id="KW-1003">Cell membrane</keyword>
<dbReference type="OrthoDB" id="7548151at2759"/>
<dbReference type="Pfam" id="PF02949">
    <property type="entry name" value="7tm_6"/>
    <property type="match status" value="1"/>
</dbReference>
<sequence length="333" mass="38721">MINHRLEAYRTYQRFQRIVLIICGCWYMPTKSGKIRYYWSVCVLLGLFMYVTLCLHISYIHRHNLVLMMKYIGVGTSAVGAILKVGTFLLNRRSLIKYHRTLNDLFEEELARNEKTRTIMLSFLPTMCILAYTYSAILLTLVLTSVVSTYLVIIRGLCHLRLTTNYTLPITRGYGQLWPVSNNFLYHFHLLFETIVPSLSSTTAASVECAFGFYVYQFASTMHAMTFRLTNPLPTEKFSDVLKTCVEKHQKLMQCRDTLEHNYGPLVFWHIVSNAVLLCSLIYEAMSFSSFNVKKLTEFMTFALIKLLQSFMYSWYGTVLTNASEDFRKGIYF</sequence>
<reference evidence="12" key="1">
    <citation type="submission" date="2025-08" db="UniProtKB">
        <authorList>
            <consortium name="RefSeq"/>
        </authorList>
    </citation>
    <scope>IDENTIFICATION</scope>
    <source>
        <tissue evidence="12">Whole body</tissue>
    </source>
</reference>
<feature type="transmembrane region" description="Helical" evidence="10">
    <location>
        <begin position="71"/>
        <end position="90"/>
    </location>
</feature>
<feature type="transmembrane region" description="Helical" evidence="10">
    <location>
        <begin position="296"/>
        <end position="316"/>
    </location>
</feature>
<evidence type="ECO:0000256" key="5">
    <source>
        <dbReference type="ARBA" id="ARBA00022725"/>
    </source>
</evidence>
<dbReference type="RefSeq" id="XP_024886464.1">
    <property type="nucleotide sequence ID" value="XM_025030696.1"/>
</dbReference>
<comment type="subcellular location">
    <subcellularLocation>
        <location evidence="1">Cell membrane</location>
        <topology evidence="1">Multi-pass membrane protein</topology>
    </subcellularLocation>
</comment>
<keyword evidence="3" id="KW-0716">Sensory transduction</keyword>
<dbReference type="PANTHER" id="PTHR21137">
    <property type="entry name" value="ODORANT RECEPTOR"/>
    <property type="match status" value="1"/>
</dbReference>
<protein>
    <submittedName>
        <fullName evidence="12">Uncharacterized protein LOC112463967</fullName>
    </submittedName>
</protein>
<evidence type="ECO:0000313" key="11">
    <source>
        <dbReference type="Proteomes" id="UP000504618"/>
    </source>
</evidence>
<name>A0A6J1QV50_9HYME</name>
<organism evidence="11 12">
    <name type="scientific">Temnothorax curvispinosus</name>
    <dbReference type="NCBI Taxonomy" id="300111"/>
    <lineage>
        <taxon>Eukaryota</taxon>
        <taxon>Metazoa</taxon>
        <taxon>Ecdysozoa</taxon>
        <taxon>Arthropoda</taxon>
        <taxon>Hexapoda</taxon>
        <taxon>Insecta</taxon>
        <taxon>Pterygota</taxon>
        <taxon>Neoptera</taxon>
        <taxon>Endopterygota</taxon>
        <taxon>Hymenoptera</taxon>
        <taxon>Apocrita</taxon>
        <taxon>Aculeata</taxon>
        <taxon>Formicoidea</taxon>
        <taxon>Formicidae</taxon>
        <taxon>Myrmicinae</taxon>
        <taxon>Temnothorax</taxon>
    </lineage>
</organism>
<dbReference type="GO" id="GO:0007165">
    <property type="term" value="P:signal transduction"/>
    <property type="evidence" value="ECO:0007669"/>
    <property type="project" value="UniProtKB-KW"/>
</dbReference>
<gene>
    <name evidence="12" type="primary">LOC112463967</name>
</gene>
<keyword evidence="7 10" id="KW-0472">Membrane</keyword>
<evidence type="ECO:0000256" key="7">
    <source>
        <dbReference type="ARBA" id="ARBA00023136"/>
    </source>
</evidence>
<feature type="transmembrane region" description="Helical" evidence="10">
    <location>
        <begin position="37"/>
        <end position="59"/>
    </location>
</feature>
<evidence type="ECO:0000256" key="1">
    <source>
        <dbReference type="ARBA" id="ARBA00004651"/>
    </source>
</evidence>
<dbReference type="GeneID" id="112463967"/>
<dbReference type="GO" id="GO:0005549">
    <property type="term" value="F:odorant binding"/>
    <property type="evidence" value="ECO:0007669"/>
    <property type="project" value="InterPro"/>
</dbReference>
<dbReference type="Proteomes" id="UP000504618">
    <property type="component" value="Unplaced"/>
</dbReference>
<feature type="transmembrane region" description="Helical" evidence="10">
    <location>
        <begin position="129"/>
        <end position="153"/>
    </location>
</feature>
<keyword evidence="4 10" id="KW-0812">Transmembrane</keyword>
<evidence type="ECO:0000256" key="4">
    <source>
        <dbReference type="ARBA" id="ARBA00022692"/>
    </source>
</evidence>
<evidence type="ECO:0000256" key="3">
    <source>
        <dbReference type="ARBA" id="ARBA00022606"/>
    </source>
</evidence>
<dbReference type="InterPro" id="IPR004117">
    <property type="entry name" value="7tm6_olfct_rcpt"/>
</dbReference>
<keyword evidence="9" id="KW-0807">Transducer</keyword>
<dbReference type="AlphaFoldDB" id="A0A6J1QV50"/>
<proteinExistence type="predicted"/>
<evidence type="ECO:0000256" key="8">
    <source>
        <dbReference type="ARBA" id="ARBA00023170"/>
    </source>
</evidence>
<dbReference type="GO" id="GO:0005886">
    <property type="term" value="C:plasma membrane"/>
    <property type="evidence" value="ECO:0007669"/>
    <property type="project" value="UniProtKB-SubCell"/>
</dbReference>
<keyword evidence="6 10" id="KW-1133">Transmembrane helix</keyword>